<evidence type="ECO:0000313" key="15">
    <source>
        <dbReference type="Proteomes" id="UP000266178"/>
    </source>
</evidence>
<dbReference type="SUPFAM" id="SSF47384">
    <property type="entry name" value="Homodimeric domain of signal transducing histidine kinase"/>
    <property type="match status" value="1"/>
</dbReference>
<keyword evidence="4" id="KW-0597">Phosphoprotein</keyword>
<dbReference type="Pfam" id="PF02518">
    <property type="entry name" value="HATPase_c"/>
    <property type="match status" value="1"/>
</dbReference>
<dbReference type="InterPro" id="IPR003661">
    <property type="entry name" value="HisK_dim/P_dom"/>
</dbReference>
<feature type="domain" description="HAMP" evidence="13">
    <location>
        <begin position="162"/>
        <end position="216"/>
    </location>
</feature>
<evidence type="ECO:0000256" key="9">
    <source>
        <dbReference type="ARBA" id="ARBA00023012"/>
    </source>
</evidence>
<dbReference type="Pfam" id="PF00512">
    <property type="entry name" value="HisKA"/>
    <property type="match status" value="1"/>
</dbReference>
<evidence type="ECO:0000256" key="4">
    <source>
        <dbReference type="ARBA" id="ARBA00022553"/>
    </source>
</evidence>
<evidence type="ECO:0000256" key="2">
    <source>
        <dbReference type="ARBA" id="ARBA00004370"/>
    </source>
</evidence>
<comment type="caution">
    <text evidence="14">The sequence shown here is derived from an EMBL/GenBank/DDBJ whole genome shotgun (WGS) entry which is preliminary data.</text>
</comment>
<dbReference type="GO" id="GO:0005886">
    <property type="term" value="C:plasma membrane"/>
    <property type="evidence" value="ECO:0007669"/>
    <property type="project" value="TreeGrafter"/>
</dbReference>
<dbReference type="GO" id="GO:0000155">
    <property type="term" value="F:phosphorelay sensor kinase activity"/>
    <property type="evidence" value="ECO:0007669"/>
    <property type="project" value="InterPro"/>
</dbReference>
<evidence type="ECO:0000259" key="13">
    <source>
        <dbReference type="PROSITE" id="PS50885"/>
    </source>
</evidence>
<keyword evidence="5 14" id="KW-0808">Transferase</keyword>
<dbReference type="InterPro" id="IPR036890">
    <property type="entry name" value="HATPase_C_sf"/>
</dbReference>
<evidence type="ECO:0000259" key="12">
    <source>
        <dbReference type="PROSITE" id="PS50109"/>
    </source>
</evidence>
<dbReference type="InterPro" id="IPR003660">
    <property type="entry name" value="HAMP_dom"/>
</dbReference>
<dbReference type="Proteomes" id="UP000266178">
    <property type="component" value="Unassembled WGS sequence"/>
</dbReference>
<feature type="domain" description="Histidine kinase" evidence="12">
    <location>
        <begin position="224"/>
        <end position="435"/>
    </location>
</feature>
<dbReference type="OrthoDB" id="9813151at2"/>
<dbReference type="Gene3D" id="3.30.565.10">
    <property type="entry name" value="Histidine kinase-like ATPase, C-terminal domain"/>
    <property type="match status" value="1"/>
</dbReference>
<comment type="subcellular location">
    <subcellularLocation>
        <location evidence="2">Membrane</location>
    </subcellularLocation>
</comment>
<keyword evidence="8 11" id="KW-1133">Transmembrane helix</keyword>
<dbReference type="RefSeq" id="WP_119356464.1">
    <property type="nucleotide sequence ID" value="NZ_BJXM01000014.1"/>
</dbReference>
<evidence type="ECO:0000256" key="11">
    <source>
        <dbReference type="SAM" id="Phobius"/>
    </source>
</evidence>
<dbReference type="InterPro" id="IPR036097">
    <property type="entry name" value="HisK_dim/P_sf"/>
</dbReference>
<dbReference type="SMART" id="SM00304">
    <property type="entry name" value="HAMP"/>
    <property type="match status" value="1"/>
</dbReference>
<gene>
    <name evidence="14" type="primary">tcrY_3</name>
    <name evidence="14" type="ORF">Mgrana_00955</name>
</gene>
<dbReference type="InterPro" id="IPR050428">
    <property type="entry name" value="TCS_sensor_his_kinase"/>
</dbReference>
<proteinExistence type="predicted"/>
<dbReference type="CDD" id="cd00075">
    <property type="entry name" value="HATPase"/>
    <property type="match status" value="1"/>
</dbReference>
<evidence type="ECO:0000256" key="3">
    <source>
        <dbReference type="ARBA" id="ARBA00012438"/>
    </source>
</evidence>
<evidence type="ECO:0000256" key="5">
    <source>
        <dbReference type="ARBA" id="ARBA00022679"/>
    </source>
</evidence>
<keyword evidence="9" id="KW-0902">Two-component regulatory system</keyword>
<evidence type="ECO:0000256" key="7">
    <source>
        <dbReference type="ARBA" id="ARBA00022777"/>
    </source>
</evidence>
<dbReference type="PROSITE" id="PS50109">
    <property type="entry name" value="HIS_KIN"/>
    <property type="match status" value="1"/>
</dbReference>
<dbReference type="Gene3D" id="6.10.340.10">
    <property type="match status" value="1"/>
</dbReference>
<dbReference type="Gene3D" id="1.10.287.130">
    <property type="match status" value="1"/>
</dbReference>
<dbReference type="EC" id="2.7.13.3" evidence="3"/>
<dbReference type="InterPro" id="IPR003594">
    <property type="entry name" value="HATPase_dom"/>
</dbReference>
<dbReference type="PRINTS" id="PR00344">
    <property type="entry name" value="BCTRLSENSOR"/>
</dbReference>
<name>A0A399F915_9DEIN</name>
<evidence type="ECO:0000256" key="10">
    <source>
        <dbReference type="ARBA" id="ARBA00023136"/>
    </source>
</evidence>
<organism evidence="14 15">
    <name type="scientific">Meiothermus granaticius NBRC 107808</name>
    <dbReference type="NCBI Taxonomy" id="1227551"/>
    <lineage>
        <taxon>Bacteria</taxon>
        <taxon>Thermotogati</taxon>
        <taxon>Deinococcota</taxon>
        <taxon>Deinococci</taxon>
        <taxon>Thermales</taxon>
        <taxon>Thermaceae</taxon>
        <taxon>Meiothermus</taxon>
    </lineage>
</organism>
<dbReference type="SMART" id="SM00388">
    <property type="entry name" value="HisKA"/>
    <property type="match status" value="1"/>
</dbReference>
<keyword evidence="6 11" id="KW-0812">Transmembrane</keyword>
<dbReference type="EMBL" id="QWLB01000009">
    <property type="protein sequence ID" value="RIH93157.1"/>
    <property type="molecule type" value="Genomic_DNA"/>
</dbReference>
<comment type="catalytic activity">
    <reaction evidence="1">
        <text>ATP + protein L-histidine = ADP + protein N-phospho-L-histidine.</text>
        <dbReference type="EC" id="2.7.13.3"/>
    </reaction>
</comment>
<dbReference type="InterPro" id="IPR005467">
    <property type="entry name" value="His_kinase_dom"/>
</dbReference>
<dbReference type="Pfam" id="PF00672">
    <property type="entry name" value="HAMP"/>
    <property type="match status" value="1"/>
</dbReference>
<feature type="transmembrane region" description="Helical" evidence="11">
    <location>
        <begin position="141"/>
        <end position="161"/>
    </location>
</feature>
<accession>A0A399F915</accession>
<dbReference type="PANTHER" id="PTHR45436:SF5">
    <property type="entry name" value="SENSOR HISTIDINE KINASE TRCS"/>
    <property type="match status" value="1"/>
</dbReference>
<evidence type="ECO:0000256" key="1">
    <source>
        <dbReference type="ARBA" id="ARBA00000085"/>
    </source>
</evidence>
<dbReference type="InterPro" id="IPR004358">
    <property type="entry name" value="Sig_transdc_His_kin-like_C"/>
</dbReference>
<evidence type="ECO:0000256" key="8">
    <source>
        <dbReference type="ARBA" id="ARBA00022989"/>
    </source>
</evidence>
<dbReference type="SUPFAM" id="SSF55874">
    <property type="entry name" value="ATPase domain of HSP90 chaperone/DNA topoisomerase II/histidine kinase"/>
    <property type="match status" value="1"/>
</dbReference>
<protein>
    <recommendedName>
        <fullName evidence="3">histidine kinase</fullName>
        <ecNumber evidence="3">2.7.13.3</ecNumber>
    </recommendedName>
</protein>
<dbReference type="PANTHER" id="PTHR45436">
    <property type="entry name" value="SENSOR HISTIDINE KINASE YKOH"/>
    <property type="match status" value="1"/>
</dbReference>
<reference evidence="14 15" key="1">
    <citation type="submission" date="2018-08" db="EMBL/GenBank/DDBJ databases">
        <title>Meiothermus granaticius genome AF-68 sequencing project.</title>
        <authorList>
            <person name="Da Costa M.S."/>
            <person name="Albuquerque L."/>
            <person name="Raposo P."/>
            <person name="Froufe H.J.C."/>
            <person name="Barroso C.S."/>
            <person name="Egas C."/>
        </authorList>
    </citation>
    <scope>NUCLEOTIDE SEQUENCE [LARGE SCALE GENOMIC DNA]</scope>
    <source>
        <strain evidence="14 15">AF-68</strain>
    </source>
</reference>
<evidence type="ECO:0000313" key="14">
    <source>
        <dbReference type="EMBL" id="RIH93157.1"/>
    </source>
</evidence>
<evidence type="ECO:0000256" key="6">
    <source>
        <dbReference type="ARBA" id="ARBA00022692"/>
    </source>
</evidence>
<dbReference type="SMART" id="SM00387">
    <property type="entry name" value="HATPase_c"/>
    <property type="match status" value="1"/>
</dbReference>
<dbReference type="CDD" id="cd00082">
    <property type="entry name" value="HisKA"/>
    <property type="match status" value="1"/>
</dbReference>
<dbReference type="AlphaFoldDB" id="A0A399F915"/>
<keyword evidence="15" id="KW-1185">Reference proteome</keyword>
<keyword evidence="7 14" id="KW-0418">Kinase</keyword>
<dbReference type="PROSITE" id="PS50885">
    <property type="entry name" value="HAMP"/>
    <property type="match status" value="1"/>
</dbReference>
<keyword evidence="10 11" id="KW-0472">Membrane</keyword>
<sequence>MSLRLRLTLFYTLLVAGVLLLAGLGLRLGLARILQAELDQRLQEALMLAQPWVNSDNGRLGFSQEGELLPKLPPDLALLLYGAQGLAEGLGRTPHPPPAPRVGCFAAADFRFCGIRVDGGLLLAGRPLAGLEASLRALERVLFWVFPAALGLALALGYFLVGRALRPVRTLTLAARERAQSQSWNRPLPLPVARDELFTLSQAFNALLASLGQLIENERRFTQDAAHELRTPLTVLLGRLEQAQDKNRDPQVAQALDSAYRSTQRLLALVEKLLQLVRAEAGQGLARERVVLNELAAEVVEDLLPLFAAKGLALRVSLPERPLLVTGDRLALGLALRNLLENALKFTPAGEVSVTLRQIGAEALVEVEDTGGGIPEAALPHLFERFYQAQVEHRRSGSGLGLALVAAIARWHGGRVEAANGPRGARFSLHLPLKKLG</sequence>